<dbReference type="CDD" id="cd07042">
    <property type="entry name" value="STAS_SulP_like_sulfate_transporter"/>
    <property type="match status" value="1"/>
</dbReference>
<feature type="transmembrane region" description="Helical" evidence="5">
    <location>
        <begin position="69"/>
        <end position="93"/>
    </location>
</feature>
<gene>
    <name evidence="7" type="ORF">HHI36_013916</name>
</gene>
<evidence type="ECO:0000256" key="5">
    <source>
        <dbReference type="SAM" id="Phobius"/>
    </source>
</evidence>
<dbReference type="Pfam" id="PF00916">
    <property type="entry name" value="Sulfate_transp"/>
    <property type="match status" value="1"/>
</dbReference>
<dbReference type="PANTHER" id="PTHR11814">
    <property type="entry name" value="SULFATE TRANSPORTER"/>
    <property type="match status" value="1"/>
</dbReference>
<name>A0ABD2N1R4_9CUCU</name>
<evidence type="ECO:0000313" key="7">
    <source>
        <dbReference type="EMBL" id="KAL3272435.1"/>
    </source>
</evidence>
<proteinExistence type="predicted"/>
<dbReference type="EMBL" id="JABFTP020000062">
    <property type="protein sequence ID" value="KAL3272435.1"/>
    <property type="molecule type" value="Genomic_DNA"/>
</dbReference>
<evidence type="ECO:0000256" key="1">
    <source>
        <dbReference type="ARBA" id="ARBA00004141"/>
    </source>
</evidence>
<protein>
    <recommendedName>
        <fullName evidence="6">STAS domain-containing protein</fullName>
    </recommendedName>
</protein>
<feature type="transmembrane region" description="Helical" evidence="5">
    <location>
        <begin position="132"/>
        <end position="150"/>
    </location>
</feature>
<dbReference type="GO" id="GO:0016020">
    <property type="term" value="C:membrane"/>
    <property type="evidence" value="ECO:0007669"/>
    <property type="project" value="UniProtKB-SubCell"/>
</dbReference>
<dbReference type="Pfam" id="PF01740">
    <property type="entry name" value="STAS"/>
    <property type="match status" value="1"/>
</dbReference>
<evidence type="ECO:0000313" key="8">
    <source>
        <dbReference type="Proteomes" id="UP001516400"/>
    </source>
</evidence>
<keyword evidence="2 5" id="KW-0812">Transmembrane</keyword>
<feature type="transmembrane region" description="Helical" evidence="5">
    <location>
        <begin position="227"/>
        <end position="250"/>
    </location>
</feature>
<feature type="domain" description="STAS" evidence="6">
    <location>
        <begin position="482"/>
        <end position="555"/>
    </location>
</feature>
<feature type="transmembrane region" description="Helical" evidence="5">
    <location>
        <begin position="392"/>
        <end position="414"/>
    </location>
</feature>
<reference evidence="7 8" key="1">
    <citation type="journal article" date="2021" name="BMC Biol.">
        <title>Horizontally acquired antibacterial genes associated with adaptive radiation of ladybird beetles.</title>
        <authorList>
            <person name="Li H.S."/>
            <person name="Tang X.F."/>
            <person name="Huang Y.H."/>
            <person name="Xu Z.Y."/>
            <person name="Chen M.L."/>
            <person name="Du X.Y."/>
            <person name="Qiu B.Y."/>
            <person name="Chen P.T."/>
            <person name="Zhang W."/>
            <person name="Slipinski A."/>
            <person name="Escalona H.E."/>
            <person name="Waterhouse R.M."/>
            <person name="Zwick A."/>
            <person name="Pang H."/>
        </authorList>
    </citation>
    <scope>NUCLEOTIDE SEQUENCE [LARGE SCALE GENOMIC DNA]</scope>
    <source>
        <strain evidence="7">SYSU2018</strain>
    </source>
</reference>
<dbReference type="InterPro" id="IPR001902">
    <property type="entry name" value="SLC26A/SulP_fam"/>
</dbReference>
<evidence type="ECO:0000256" key="2">
    <source>
        <dbReference type="ARBA" id="ARBA00022692"/>
    </source>
</evidence>
<feature type="transmembrane region" description="Helical" evidence="5">
    <location>
        <begin position="105"/>
        <end position="126"/>
    </location>
</feature>
<feature type="transmembrane region" description="Helical" evidence="5">
    <location>
        <begin position="366"/>
        <end position="385"/>
    </location>
</feature>
<feature type="transmembrane region" description="Helical" evidence="5">
    <location>
        <begin position="426"/>
        <end position="452"/>
    </location>
</feature>
<comment type="subcellular location">
    <subcellularLocation>
        <location evidence="1">Membrane</location>
        <topology evidence="1">Multi-pass membrane protein</topology>
    </subcellularLocation>
</comment>
<dbReference type="InterPro" id="IPR002645">
    <property type="entry name" value="STAS_dom"/>
</dbReference>
<evidence type="ECO:0000259" key="6">
    <source>
        <dbReference type="PROSITE" id="PS50801"/>
    </source>
</evidence>
<dbReference type="Proteomes" id="UP001516400">
    <property type="component" value="Unassembled WGS sequence"/>
</dbReference>
<accession>A0ABD2N1R4</accession>
<keyword evidence="8" id="KW-1185">Reference proteome</keyword>
<dbReference type="Gene3D" id="3.30.750.24">
    <property type="entry name" value="STAS domain"/>
    <property type="match status" value="1"/>
</dbReference>
<evidence type="ECO:0000256" key="4">
    <source>
        <dbReference type="ARBA" id="ARBA00023136"/>
    </source>
</evidence>
<keyword evidence="4 5" id="KW-0472">Membrane</keyword>
<comment type="caution">
    <text evidence="7">The sequence shown here is derived from an EMBL/GenBank/DDBJ whole genome shotgun (WGS) entry which is preliminary data.</text>
</comment>
<evidence type="ECO:0000256" key="3">
    <source>
        <dbReference type="ARBA" id="ARBA00022989"/>
    </source>
</evidence>
<keyword evidence="3 5" id="KW-1133">Transmembrane helix</keyword>
<organism evidence="7 8">
    <name type="scientific">Cryptolaemus montrouzieri</name>
    <dbReference type="NCBI Taxonomy" id="559131"/>
    <lineage>
        <taxon>Eukaryota</taxon>
        <taxon>Metazoa</taxon>
        <taxon>Ecdysozoa</taxon>
        <taxon>Arthropoda</taxon>
        <taxon>Hexapoda</taxon>
        <taxon>Insecta</taxon>
        <taxon>Pterygota</taxon>
        <taxon>Neoptera</taxon>
        <taxon>Endopterygota</taxon>
        <taxon>Coleoptera</taxon>
        <taxon>Polyphaga</taxon>
        <taxon>Cucujiformia</taxon>
        <taxon>Coccinelloidea</taxon>
        <taxon>Coccinellidae</taxon>
        <taxon>Scymninae</taxon>
        <taxon>Scymnini</taxon>
        <taxon>Cryptolaemus</taxon>
    </lineage>
</organism>
<dbReference type="PROSITE" id="PS50801">
    <property type="entry name" value="STAS"/>
    <property type="match status" value="1"/>
</dbReference>
<sequence>MRWCPVASILEKIFPILTWSKNYNADKAVSDLLSGITVGMTLIPQSMAYASLAELGPQYGLYSSICGGFVYVLFGTIPELHIAPTALLSLVTYSHTLHVTFGKQNAVVLLCFVAGVIELLCGILHLGFLVDFVSAPVVAAFTSAVAITVASSQVKNLLGLQFIAETFMGAWYKIFEHIGQIKKWDAILGLSCFIMLLFLKKIKDYGEPPFAENCGNINGKRSKIKGLLWFISISRNVVVVGGCSLLAFFLEKSGNNVLTLTNNVPSGLPNITLPPIEVNYEGMNFSFVEMVSQLGISVFVVPFIAVLGNVAIAKAFAKGKAMDASQEMIALGMCNIVGSCFGSYPINASFTRGAISNATGVKTPTAGIYTGILVILSLTFLTPFFSYIPKPTLAAVVICAVLSMVEVTMTKLIWKINKIDLLPFTITLLSCLLIGLEIGIIIGVCVDIILLLHSSARPKILFEVVMDNDVGNYIKITPTSAITFPSAEYIRERIMNYHRNESSTEQYMVVIDCHRIHKMDFTAGKCLGAMMTDLKNNNRKVIFLEPRLKIVKVLKNVCANDILVAETEEELRMHLKHTKEMKLPHQEARVESFKQVREI</sequence>
<dbReference type="AlphaFoldDB" id="A0ABD2N1R4"/>
<feature type="transmembrane region" description="Helical" evidence="5">
    <location>
        <begin position="294"/>
        <end position="316"/>
    </location>
</feature>
<dbReference type="SUPFAM" id="SSF52091">
    <property type="entry name" value="SpoIIaa-like"/>
    <property type="match status" value="1"/>
</dbReference>
<dbReference type="InterPro" id="IPR036513">
    <property type="entry name" value="STAS_dom_sf"/>
</dbReference>
<dbReference type="InterPro" id="IPR011547">
    <property type="entry name" value="SLC26A/SulP_dom"/>
</dbReference>